<keyword evidence="2" id="KW-1185">Reference proteome</keyword>
<dbReference type="InterPro" id="IPR051159">
    <property type="entry name" value="Hexapeptide_acetyltransf"/>
</dbReference>
<accession>A0A454JI26</accession>
<dbReference type="RefSeq" id="WP_103524779.1">
    <property type="nucleotide sequence ID" value="NZ_JAIZDC010000012.1"/>
</dbReference>
<dbReference type="SUPFAM" id="SSF51161">
    <property type="entry name" value="Trimeric LpxA-like enzymes"/>
    <property type="match status" value="1"/>
</dbReference>
<reference evidence="1 2" key="1">
    <citation type="submission" date="2018-10" db="EMBL/GenBank/DDBJ databases">
        <title>Draft genome sequence of Aquitalea MWU14-2217 isolated from a wild cranberry bog in Provincetown, Massachusetts.</title>
        <authorList>
            <person name="Ebadzadsahrai G."/>
            <person name="Soby S."/>
        </authorList>
    </citation>
    <scope>NUCLEOTIDE SEQUENCE [LARGE SCALE GENOMIC DNA]</scope>
    <source>
        <strain evidence="1 2">MWU14-2217</strain>
    </source>
</reference>
<dbReference type="CDD" id="cd04647">
    <property type="entry name" value="LbH_MAT_like"/>
    <property type="match status" value="1"/>
</dbReference>
<protein>
    <submittedName>
        <fullName evidence="1">Acyltransferase</fullName>
    </submittedName>
</protein>
<name>A0A454JI26_9NEIS</name>
<proteinExistence type="predicted"/>
<dbReference type="Gene3D" id="2.160.10.10">
    <property type="entry name" value="Hexapeptide repeat proteins"/>
    <property type="match status" value="1"/>
</dbReference>
<comment type="caution">
    <text evidence="1">The sequence shown here is derived from an EMBL/GenBank/DDBJ whole genome shotgun (WGS) entry which is preliminary data.</text>
</comment>
<dbReference type="InterPro" id="IPR011004">
    <property type="entry name" value="Trimer_LpxA-like_sf"/>
</dbReference>
<dbReference type="OrthoDB" id="272049at2"/>
<sequence length="201" mass="21610">MANISMLGFGNELHSATALDNQPSLRIQTKGNNNKIIIGRECKLNELNIQIESNGNMLHIGDSCRLKGSFIMKIADGNQIKIGDDCTIGGANLICGEGSRIIIGTDCMLSWGIEIRSTDSHAIFQSSDGKRINPAADIHVENHVWIGAHCTILKGSHIGSNCVVGIHSLVCDSFPDSGQVIAGIPARAIRQGINWDRRLLG</sequence>
<keyword evidence="1" id="KW-0012">Acyltransferase</keyword>
<organism evidence="1 2">
    <name type="scientific">Aquitalea palustris</name>
    <dbReference type="NCBI Taxonomy" id="2480983"/>
    <lineage>
        <taxon>Bacteria</taxon>
        <taxon>Pseudomonadati</taxon>
        <taxon>Pseudomonadota</taxon>
        <taxon>Betaproteobacteria</taxon>
        <taxon>Neisseriales</taxon>
        <taxon>Chromobacteriaceae</taxon>
        <taxon>Aquitalea</taxon>
    </lineage>
</organism>
<dbReference type="AlphaFoldDB" id="A0A454JI26"/>
<dbReference type="PANTHER" id="PTHR23416">
    <property type="entry name" value="SIALIC ACID SYNTHASE-RELATED"/>
    <property type="match status" value="1"/>
</dbReference>
<dbReference type="Proteomes" id="UP000274139">
    <property type="component" value="Unassembled WGS sequence"/>
</dbReference>
<gene>
    <name evidence="1" type="ORF">EAY64_10830</name>
</gene>
<dbReference type="GO" id="GO:0016746">
    <property type="term" value="F:acyltransferase activity"/>
    <property type="evidence" value="ECO:0007669"/>
    <property type="project" value="UniProtKB-KW"/>
</dbReference>
<evidence type="ECO:0000313" key="1">
    <source>
        <dbReference type="EMBL" id="RMC97150.1"/>
    </source>
</evidence>
<dbReference type="PANTHER" id="PTHR23416:SF78">
    <property type="entry name" value="LIPOPOLYSACCHARIDE BIOSYNTHESIS O-ACETYL TRANSFERASE WBBJ-RELATED"/>
    <property type="match status" value="1"/>
</dbReference>
<evidence type="ECO:0000313" key="2">
    <source>
        <dbReference type="Proteomes" id="UP000274139"/>
    </source>
</evidence>
<dbReference type="EMBL" id="RFAR01000043">
    <property type="protein sequence ID" value="RMC97150.1"/>
    <property type="molecule type" value="Genomic_DNA"/>
</dbReference>
<keyword evidence="1" id="KW-0808">Transferase</keyword>